<comment type="similarity">
    <text evidence="1">Belongs to the universal stress protein A family.</text>
</comment>
<gene>
    <name evidence="3" type="ORF">D3H65_09420</name>
</gene>
<reference evidence="3 4" key="1">
    <citation type="submission" date="2018-09" db="EMBL/GenBank/DDBJ databases">
        <title>Genome sequencing of strain 6GH32-13.</title>
        <authorList>
            <person name="Weon H.-Y."/>
            <person name="Heo J."/>
            <person name="Kwon S.-W."/>
        </authorList>
    </citation>
    <scope>NUCLEOTIDE SEQUENCE [LARGE SCALE GENOMIC DNA]</scope>
    <source>
        <strain evidence="3 4">5GH32-13</strain>
    </source>
</reference>
<dbReference type="OrthoDB" id="9788959at2"/>
<organism evidence="3 4">
    <name type="scientific">Paraflavitalea soli</name>
    <dbReference type="NCBI Taxonomy" id="2315862"/>
    <lineage>
        <taxon>Bacteria</taxon>
        <taxon>Pseudomonadati</taxon>
        <taxon>Bacteroidota</taxon>
        <taxon>Chitinophagia</taxon>
        <taxon>Chitinophagales</taxon>
        <taxon>Chitinophagaceae</taxon>
        <taxon>Paraflavitalea</taxon>
    </lineage>
</organism>
<name>A0A3B7MMA5_9BACT</name>
<protein>
    <recommendedName>
        <fullName evidence="2">UspA domain-containing protein</fullName>
    </recommendedName>
</protein>
<dbReference type="InterPro" id="IPR006016">
    <property type="entry name" value="UspA"/>
</dbReference>
<keyword evidence="4" id="KW-1185">Reference proteome</keyword>
<dbReference type="Proteomes" id="UP000263900">
    <property type="component" value="Chromosome"/>
</dbReference>
<dbReference type="AlphaFoldDB" id="A0A3B7MMA5"/>
<dbReference type="EMBL" id="CP032157">
    <property type="protein sequence ID" value="AXY74180.1"/>
    <property type="molecule type" value="Genomic_DNA"/>
</dbReference>
<dbReference type="KEGG" id="pseg:D3H65_09420"/>
<accession>A0A3B7MMA5</accession>
<dbReference type="SUPFAM" id="SSF52402">
    <property type="entry name" value="Adenine nucleotide alpha hydrolases-like"/>
    <property type="match status" value="2"/>
</dbReference>
<evidence type="ECO:0000313" key="3">
    <source>
        <dbReference type="EMBL" id="AXY74180.1"/>
    </source>
</evidence>
<dbReference type="Gene3D" id="3.40.50.12370">
    <property type="match status" value="1"/>
</dbReference>
<dbReference type="PANTHER" id="PTHR46268:SF6">
    <property type="entry name" value="UNIVERSAL STRESS PROTEIN UP12"/>
    <property type="match status" value="1"/>
</dbReference>
<proteinExistence type="inferred from homology"/>
<dbReference type="PANTHER" id="PTHR46268">
    <property type="entry name" value="STRESS RESPONSE PROTEIN NHAX"/>
    <property type="match status" value="1"/>
</dbReference>
<sequence length="279" mass="31714">MSTIIVATDLSQIARNAALYAADMAAAVHAELFLLHVYVPPVNMGDIMVPLMYDTWKKEAELEMVALKRMVMRQSMRPIHVRWEVRVGIYLTELKGACARLNPYSVVIGATGTTGAERVLFGSHAIITMKQLSWPVICVPPEAHFNIIRRIGLACDFEQVVRTVPFQEIEHLIKDFNAELHVLHIGREESINRAALSGAGSLLDHLKTVKPQFHFIQQEDIDEGILDFVQQHALDLLIILPKRHRFLEALLHRSHTRQFVLHNHVPLMAMHVPQNRNGW</sequence>
<evidence type="ECO:0000256" key="1">
    <source>
        <dbReference type="ARBA" id="ARBA00008791"/>
    </source>
</evidence>
<dbReference type="RefSeq" id="WP_119050067.1">
    <property type="nucleotide sequence ID" value="NZ_CP032157.1"/>
</dbReference>
<evidence type="ECO:0000313" key="4">
    <source>
        <dbReference type="Proteomes" id="UP000263900"/>
    </source>
</evidence>
<dbReference type="CDD" id="cd00293">
    <property type="entry name" value="USP-like"/>
    <property type="match status" value="1"/>
</dbReference>
<dbReference type="Pfam" id="PF00582">
    <property type="entry name" value="Usp"/>
    <property type="match status" value="1"/>
</dbReference>
<evidence type="ECO:0000259" key="2">
    <source>
        <dbReference type="Pfam" id="PF00582"/>
    </source>
</evidence>
<feature type="domain" description="UspA" evidence="2">
    <location>
        <begin position="2"/>
        <end position="140"/>
    </location>
</feature>